<evidence type="ECO:0000313" key="4">
    <source>
        <dbReference type="Proteomes" id="UP000249547"/>
    </source>
</evidence>
<keyword evidence="1" id="KW-0472">Membrane</keyword>
<protein>
    <recommendedName>
        <fullName evidence="2">CAAX prenyl protease 2/Lysostaphin resistance protein A-like domain-containing protein</fullName>
    </recommendedName>
</protein>
<feature type="transmembrane region" description="Helical" evidence="1">
    <location>
        <begin position="241"/>
        <end position="259"/>
    </location>
</feature>
<dbReference type="PANTHER" id="PTHR43592:SF15">
    <property type="entry name" value="CAAX AMINO TERMINAL PROTEASE FAMILY PROTEIN"/>
    <property type="match status" value="1"/>
</dbReference>
<dbReference type="RefSeq" id="WP_111599216.1">
    <property type="nucleotide sequence ID" value="NZ_QLLL01000007.1"/>
</dbReference>
<dbReference type="PANTHER" id="PTHR43592">
    <property type="entry name" value="CAAX AMINO TERMINAL PROTEASE"/>
    <property type="match status" value="1"/>
</dbReference>
<organism evidence="3 4">
    <name type="scientific">Chitinophaga skermanii</name>
    <dbReference type="NCBI Taxonomy" id="331697"/>
    <lineage>
        <taxon>Bacteria</taxon>
        <taxon>Pseudomonadati</taxon>
        <taxon>Bacteroidota</taxon>
        <taxon>Chitinophagia</taxon>
        <taxon>Chitinophagales</taxon>
        <taxon>Chitinophagaceae</taxon>
        <taxon>Chitinophaga</taxon>
    </lineage>
</organism>
<feature type="transmembrane region" description="Helical" evidence="1">
    <location>
        <begin position="148"/>
        <end position="171"/>
    </location>
</feature>
<feature type="transmembrane region" description="Helical" evidence="1">
    <location>
        <begin position="12"/>
        <end position="36"/>
    </location>
</feature>
<name>A0A327QCI5_9BACT</name>
<keyword evidence="1" id="KW-0812">Transmembrane</keyword>
<dbReference type="Pfam" id="PF02517">
    <property type="entry name" value="Rce1-like"/>
    <property type="match status" value="1"/>
</dbReference>
<dbReference type="GO" id="GO:0080120">
    <property type="term" value="P:CAAX-box protein maturation"/>
    <property type="evidence" value="ECO:0007669"/>
    <property type="project" value="UniProtKB-ARBA"/>
</dbReference>
<keyword evidence="4" id="KW-1185">Reference proteome</keyword>
<feature type="transmembrane region" description="Helical" evidence="1">
    <location>
        <begin position="67"/>
        <end position="86"/>
    </location>
</feature>
<keyword evidence="1" id="KW-1133">Transmembrane helix</keyword>
<feature type="domain" description="CAAX prenyl protease 2/Lysostaphin resistance protein A-like" evidence="2">
    <location>
        <begin position="158"/>
        <end position="245"/>
    </location>
</feature>
<dbReference type="InterPro" id="IPR003675">
    <property type="entry name" value="Rce1/LyrA-like_dom"/>
</dbReference>
<feature type="transmembrane region" description="Helical" evidence="1">
    <location>
        <begin position="192"/>
        <end position="211"/>
    </location>
</feature>
<feature type="transmembrane region" description="Helical" evidence="1">
    <location>
        <begin position="271"/>
        <end position="288"/>
    </location>
</feature>
<feature type="transmembrane region" description="Helical" evidence="1">
    <location>
        <begin position="107"/>
        <end position="128"/>
    </location>
</feature>
<evidence type="ECO:0000259" key="2">
    <source>
        <dbReference type="Pfam" id="PF02517"/>
    </source>
</evidence>
<accession>A0A327QCI5</accession>
<gene>
    <name evidence="3" type="ORF">LX64_03794</name>
</gene>
<evidence type="ECO:0000313" key="3">
    <source>
        <dbReference type="EMBL" id="RAJ01578.1"/>
    </source>
</evidence>
<dbReference type="Proteomes" id="UP000249547">
    <property type="component" value="Unassembled WGS sequence"/>
</dbReference>
<dbReference type="OrthoDB" id="1523022at2"/>
<proteinExistence type="predicted"/>
<comment type="caution">
    <text evidence="3">The sequence shown here is derived from an EMBL/GenBank/DDBJ whole genome shotgun (WGS) entry which is preliminary data.</text>
</comment>
<dbReference type="EMBL" id="QLLL01000007">
    <property type="protein sequence ID" value="RAJ01578.1"/>
    <property type="molecule type" value="Genomic_DNA"/>
</dbReference>
<dbReference type="AlphaFoldDB" id="A0A327QCI5"/>
<evidence type="ECO:0000256" key="1">
    <source>
        <dbReference type="SAM" id="Phobius"/>
    </source>
</evidence>
<dbReference type="GO" id="GO:0004175">
    <property type="term" value="F:endopeptidase activity"/>
    <property type="evidence" value="ECO:0007669"/>
    <property type="project" value="UniProtKB-ARBA"/>
</dbReference>
<sequence length="307" mass="34105">MKGKLNRIQPALQISILFTLFVIFNVVYSLLLLVLFPLLSGGVSFQEIQHLKPNQTQLLALAKWAQMGYSLFAYLLPALLFAHLTSHESTSQYFSLDRNPAPAQTTIATMVMLVALPLVGALSVWNQTWPLPESLIKTEKDLEEMTKIFLSGNSIGVLIINLLVVAIAPAISEEFLFRGAMQKVCNQWFKNGWVAVIITAAVFSAIHFQFLGFMPRFLLGILLGAIYLLSGNLWLSIIGHFVNNGLGVLTMYLVNKGMVGDAATKEQLLPWYTLIGSAVFTTGLMFLLQKVSKRKNNDGSFTVRYDN</sequence>
<reference evidence="3 4" key="1">
    <citation type="submission" date="2018-06" db="EMBL/GenBank/DDBJ databases">
        <title>Genomic Encyclopedia of Archaeal and Bacterial Type Strains, Phase II (KMG-II): from individual species to whole genera.</title>
        <authorList>
            <person name="Goeker M."/>
        </authorList>
    </citation>
    <scope>NUCLEOTIDE SEQUENCE [LARGE SCALE GENOMIC DNA]</scope>
    <source>
        <strain evidence="3 4">DSM 23857</strain>
    </source>
</reference>